<feature type="transmembrane region" description="Helical" evidence="7">
    <location>
        <begin position="132"/>
        <end position="149"/>
    </location>
</feature>
<dbReference type="GeneID" id="85229489"/>
<evidence type="ECO:0000256" key="7">
    <source>
        <dbReference type="SAM" id="Phobius"/>
    </source>
</evidence>
<evidence type="ECO:0000256" key="6">
    <source>
        <dbReference type="SAM" id="MobiDB-lite"/>
    </source>
</evidence>
<dbReference type="PANTHER" id="PTHR42920:SF11">
    <property type="entry name" value="INNER MEMBRANE PROTEIN YTFF"/>
    <property type="match status" value="1"/>
</dbReference>
<feature type="transmembrane region" description="Helical" evidence="7">
    <location>
        <begin position="274"/>
        <end position="292"/>
    </location>
</feature>
<feature type="compositionally biased region" description="Basic residues" evidence="6">
    <location>
        <begin position="301"/>
        <end position="313"/>
    </location>
</feature>
<evidence type="ECO:0000256" key="2">
    <source>
        <dbReference type="ARBA" id="ARBA00022475"/>
    </source>
</evidence>
<dbReference type="InterPro" id="IPR037185">
    <property type="entry name" value="EmrE-like"/>
</dbReference>
<feature type="transmembrane region" description="Helical" evidence="7">
    <location>
        <begin position="155"/>
        <end position="173"/>
    </location>
</feature>
<dbReference type="InterPro" id="IPR051258">
    <property type="entry name" value="Diverse_Substrate_Transporter"/>
</dbReference>
<name>A0AA97FDK3_9EURY</name>
<organism evidence="9 10">
    <name type="scientific">Methanochimaera problematica</name>
    <dbReference type="NCBI Taxonomy" id="2609417"/>
    <lineage>
        <taxon>Archaea</taxon>
        <taxon>Methanobacteriati</taxon>
        <taxon>Methanobacteriota</taxon>
        <taxon>Stenosarchaea group</taxon>
        <taxon>Methanomicrobia</taxon>
        <taxon>Methanomicrobiales</taxon>
        <taxon>Methanomicrobiaceae</taxon>
        <taxon>Methanochimaera</taxon>
    </lineage>
</organism>
<feature type="compositionally biased region" description="Basic and acidic residues" evidence="6">
    <location>
        <begin position="314"/>
        <end position="326"/>
    </location>
</feature>
<accession>A0AA97FDK3</accession>
<feature type="transmembrane region" description="Helical" evidence="7">
    <location>
        <begin position="76"/>
        <end position="99"/>
    </location>
</feature>
<evidence type="ECO:0000256" key="5">
    <source>
        <dbReference type="ARBA" id="ARBA00023136"/>
    </source>
</evidence>
<feature type="transmembrane region" description="Helical" evidence="7">
    <location>
        <begin position="105"/>
        <end position="125"/>
    </location>
</feature>
<reference evidence="9 10" key="1">
    <citation type="submission" date="2019-09" db="EMBL/GenBank/DDBJ databases">
        <title>The complete genome of Methanoplanus sp. FWC-SCC4.</title>
        <authorList>
            <person name="Chen S.-C."/>
            <person name="Zhou Y.-Z."/>
            <person name="Lai M.-C."/>
        </authorList>
    </citation>
    <scope>NUCLEOTIDE SEQUENCE [LARGE SCALE GENOMIC DNA]</scope>
    <source>
        <strain evidence="9 10">FWC-SCC4</strain>
    </source>
</reference>
<sequence length="361" mass="39619">MVSEKNFSVICAFLAAALFGGTAPIAKILLDGIDPIILASLFYLGSGFGLIIYILLQGIVSKKKKFLEASLQKSDYPWLFGVTLFGGVLAPVTLMYSLLMTPAATASLLLNFEAVSTTIIAFMLFGEAVGKHIWAALGCITLSCIILTWNPEGNLEFSLAAIGILLTCCFWALDNNFSRNISSKDPIKIVAIKGTGAGFISLVFALAIGQSLPSLQTSVLAMVVGFFAYGGMTSVLFLLALRGIGTSRTGSLLAISPFFGVGISFLLFNDVPDFSFYLAFPIMLIGALLLIFEKHSHMHHHRSQIHEHRHRHSQDKLHHDHQHDSTDPPLSPSGEHCHLHEHIERWHEHPHSPDIHHRHKH</sequence>
<keyword evidence="4 7" id="KW-1133">Transmembrane helix</keyword>
<evidence type="ECO:0000313" key="9">
    <source>
        <dbReference type="EMBL" id="WOF16088.1"/>
    </source>
</evidence>
<feature type="domain" description="EamA" evidence="8">
    <location>
        <begin position="8"/>
        <end position="148"/>
    </location>
</feature>
<feature type="transmembrane region" description="Helical" evidence="7">
    <location>
        <begin position="218"/>
        <end position="239"/>
    </location>
</feature>
<dbReference type="PANTHER" id="PTHR42920">
    <property type="entry name" value="OS03G0707200 PROTEIN-RELATED"/>
    <property type="match status" value="1"/>
</dbReference>
<protein>
    <submittedName>
        <fullName evidence="9">EamA family transporter</fullName>
    </submittedName>
</protein>
<dbReference type="RefSeq" id="WP_317137664.1">
    <property type="nucleotide sequence ID" value="NZ_CP043875.1"/>
</dbReference>
<proteinExistence type="predicted"/>
<dbReference type="Pfam" id="PF00892">
    <property type="entry name" value="EamA"/>
    <property type="match status" value="2"/>
</dbReference>
<evidence type="ECO:0000256" key="4">
    <source>
        <dbReference type="ARBA" id="ARBA00022989"/>
    </source>
</evidence>
<dbReference type="InterPro" id="IPR000620">
    <property type="entry name" value="EamA_dom"/>
</dbReference>
<feature type="transmembrane region" description="Helical" evidence="7">
    <location>
        <begin position="36"/>
        <end position="56"/>
    </location>
</feature>
<evidence type="ECO:0000259" key="8">
    <source>
        <dbReference type="Pfam" id="PF00892"/>
    </source>
</evidence>
<evidence type="ECO:0000256" key="3">
    <source>
        <dbReference type="ARBA" id="ARBA00022692"/>
    </source>
</evidence>
<keyword evidence="10" id="KW-1185">Reference proteome</keyword>
<feature type="transmembrane region" description="Helical" evidence="7">
    <location>
        <begin position="251"/>
        <end position="268"/>
    </location>
</feature>
<dbReference type="SUPFAM" id="SSF103481">
    <property type="entry name" value="Multidrug resistance efflux transporter EmrE"/>
    <property type="match status" value="2"/>
</dbReference>
<dbReference type="EMBL" id="CP043875">
    <property type="protein sequence ID" value="WOF16088.1"/>
    <property type="molecule type" value="Genomic_DNA"/>
</dbReference>
<evidence type="ECO:0000313" key="10">
    <source>
        <dbReference type="Proteomes" id="UP001301797"/>
    </source>
</evidence>
<evidence type="ECO:0000256" key="1">
    <source>
        <dbReference type="ARBA" id="ARBA00004651"/>
    </source>
</evidence>
<keyword evidence="5 7" id="KW-0472">Membrane</keyword>
<dbReference type="Proteomes" id="UP001301797">
    <property type="component" value="Chromosome"/>
</dbReference>
<gene>
    <name evidence="9" type="ORF">F1737_04890</name>
</gene>
<keyword evidence="3 7" id="KW-0812">Transmembrane</keyword>
<feature type="region of interest" description="Disordered" evidence="6">
    <location>
        <begin position="301"/>
        <end position="334"/>
    </location>
</feature>
<keyword evidence="2" id="KW-1003">Cell membrane</keyword>
<dbReference type="AlphaFoldDB" id="A0AA97FDK3"/>
<feature type="transmembrane region" description="Helical" evidence="7">
    <location>
        <begin position="194"/>
        <end position="212"/>
    </location>
</feature>
<dbReference type="GO" id="GO:0005886">
    <property type="term" value="C:plasma membrane"/>
    <property type="evidence" value="ECO:0007669"/>
    <property type="project" value="UniProtKB-SubCell"/>
</dbReference>
<dbReference type="KEGG" id="mefw:F1737_04890"/>
<feature type="domain" description="EamA" evidence="8">
    <location>
        <begin position="160"/>
        <end position="291"/>
    </location>
</feature>
<comment type="subcellular location">
    <subcellularLocation>
        <location evidence="1">Cell membrane</location>
        <topology evidence="1">Multi-pass membrane protein</topology>
    </subcellularLocation>
</comment>